<dbReference type="InterPro" id="IPR018060">
    <property type="entry name" value="HTH_AraC"/>
</dbReference>
<feature type="domain" description="HTH araC/xylS-type" evidence="4">
    <location>
        <begin position="194"/>
        <end position="292"/>
    </location>
</feature>
<dbReference type="Proteomes" id="UP001139104">
    <property type="component" value="Unassembled WGS sequence"/>
</dbReference>
<dbReference type="Gene3D" id="1.10.10.60">
    <property type="entry name" value="Homeodomain-like"/>
    <property type="match status" value="1"/>
</dbReference>
<evidence type="ECO:0000313" key="6">
    <source>
        <dbReference type="Proteomes" id="UP001139104"/>
    </source>
</evidence>
<dbReference type="SUPFAM" id="SSF46689">
    <property type="entry name" value="Homeodomain-like"/>
    <property type="match status" value="2"/>
</dbReference>
<dbReference type="PROSITE" id="PS00041">
    <property type="entry name" value="HTH_ARAC_FAMILY_1"/>
    <property type="match status" value="1"/>
</dbReference>
<evidence type="ECO:0000256" key="1">
    <source>
        <dbReference type="ARBA" id="ARBA00023015"/>
    </source>
</evidence>
<dbReference type="SMART" id="SM00342">
    <property type="entry name" value="HTH_ARAC"/>
    <property type="match status" value="1"/>
</dbReference>
<accession>A0ABS9Z4I8</accession>
<keyword evidence="2" id="KW-0238">DNA-binding</keyword>
<evidence type="ECO:0000256" key="3">
    <source>
        <dbReference type="ARBA" id="ARBA00023163"/>
    </source>
</evidence>
<organism evidence="5 6">
    <name type="scientific">Candidatus Rhodoblastus alkanivorans</name>
    <dbReference type="NCBI Taxonomy" id="2954117"/>
    <lineage>
        <taxon>Bacteria</taxon>
        <taxon>Pseudomonadati</taxon>
        <taxon>Pseudomonadota</taxon>
        <taxon>Alphaproteobacteria</taxon>
        <taxon>Hyphomicrobiales</taxon>
        <taxon>Rhodoblastaceae</taxon>
        <taxon>Rhodoblastus</taxon>
    </lineage>
</organism>
<dbReference type="InterPro" id="IPR018062">
    <property type="entry name" value="HTH_AraC-typ_CS"/>
</dbReference>
<evidence type="ECO:0000313" key="5">
    <source>
        <dbReference type="EMBL" id="MCI4682386.1"/>
    </source>
</evidence>
<protein>
    <submittedName>
        <fullName evidence="5">AraC family transcriptional regulator</fullName>
    </submittedName>
</protein>
<dbReference type="PROSITE" id="PS01124">
    <property type="entry name" value="HTH_ARAC_FAMILY_2"/>
    <property type="match status" value="1"/>
</dbReference>
<proteinExistence type="predicted"/>
<dbReference type="EMBL" id="JAIVFP010000001">
    <property type="protein sequence ID" value="MCI4682386.1"/>
    <property type="molecule type" value="Genomic_DNA"/>
</dbReference>
<sequence length="301" mass="33496">MGTLVPPEDLPDWVPGDVLCASDGLGWKNVYLRTYHYLGQDVIVPAMRDFMIVGYRLGATPMQRRFDGQWSHATCAPGAVSLLTRAEQSHWFWSETIDVTHVYFSQELVVEVASEVMERPIAEVTLADVLLLEDPAITFALQAIAAEAQAQGLGGPLYVETMARCMIVHLLRKFASIKPERGCPGGRLNLLQRRRIDEFIDAHLDEAIDLKSLADLANLTPCNFARQFKRAMGKAPHAYVIERRLERAQRLLTLTSLPIKEISASCGFADQAHLTRLFLRSRDRTPAAFRKEFGGGGMSAG</sequence>
<keyword evidence="6" id="KW-1185">Reference proteome</keyword>
<evidence type="ECO:0000256" key="2">
    <source>
        <dbReference type="ARBA" id="ARBA00023125"/>
    </source>
</evidence>
<dbReference type="Pfam" id="PF12833">
    <property type="entry name" value="HTH_18"/>
    <property type="match status" value="1"/>
</dbReference>
<dbReference type="PANTHER" id="PTHR46796">
    <property type="entry name" value="HTH-TYPE TRANSCRIPTIONAL ACTIVATOR RHAS-RELATED"/>
    <property type="match status" value="1"/>
</dbReference>
<comment type="caution">
    <text evidence="5">The sequence shown here is derived from an EMBL/GenBank/DDBJ whole genome shotgun (WGS) entry which is preliminary data.</text>
</comment>
<name>A0ABS9Z4I8_9HYPH</name>
<dbReference type="InterPro" id="IPR009057">
    <property type="entry name" value="Homeodomain-like_sf"/>
</dbReference>
<evidence type="ECO:0000259" key="4">
    <source>
        <dbReference type="PROSITE" id="PS01124"/>
    </source>
</evidence>
<gene>
    <name evidence="5" type="ORF">K2U94_06380</name>
</gene>
<dbReference type="InterPro" id="IPR050204">
    <property type="entry name" value="AraC_XylS_family_regulators"/>
</dbReference>
<keyword evidence="1" id="KW-0805">Transcription regulation</keyword>
<reference evidence="5" key="1">
    <citation type="journal article" date="2022" name="ISME J.">
        <title>Identification of active gaseous-alkane degraders at natural gas seeps.</title>
        <authorList>
            <person name="Farhan Ul Haque M."/>
            <person name="Hernandez M."/>
            <person name="Crombie A.T."/>
            <person name="Murrell J.C."/>
        </authorList>
    </citation>
    <scope>NUCLEOTIDE SEQUENCE</scope>
    <source>
        <strain evidence="5">PC2</strain>
    </source>
</reference>
<dbReference type="RefSeq" id="WP_243066402.1">
    <property type="nucleotide sequence ID" value="NZ_JAIVFK010000046.1"/>
</dbReference>
<dbReference type="PANTHER" id="PTHR46796:SF6">
    <property type="entry name" value="ARAC SUBFAMILY"/>
    <property type="match status" value="1"/>
</dbReference>
<keyword evidence="3" id="KW-0804">Transcription</keyword>